<dbReference type="Gene3D" id="1.10.530.10">
    <property type="match status" value="1"/>
</dbReference>
<keyword evidence="7 13" id="KW-0378">Hydrolase</keyword>
<evidence type="ECO:0000256" key="10">
    <source>
        <dbReference type="ARBA" id="ARBA00030835"/>
    </source>
</evidence>
<dbReference type="InterPro" id="IPR002901">
    <property type="entry name" value="MGlyc_endo_b_GlcNAc-like_dom"/>
</dbReference>
<dbReference type="PANTHER" id="PTHR33308:SF9">
    <property type="entry name" value="PEPTIDOGLYCAN HYDROLASE FLGJ"/>
    <property type="match status" value="1"/>
</dbReference>
<feature type="compositionally biased region" description="Low complexity" evidence="11">
    <location>
        <begin position="106"/>
        <end position="136"/>
    </location>
</feature>
<sequence length="343" mass="36119">MASLSPTTQGLAADPGALNALKYSAAKEGDGGKGALKEAAKQFESLFMRELIKSMRDATQKSGLLEGEGSDLGTDLLDQQLAVQLSGLPGGLSESIERQLSRQMNAAQAKAGTATDASGETPAGAPSASTAGAGAPVEFKPLKRSDLRNLLKYAPATPATGAEASAATDQTSAAARRAMSPSQRHAAFVQQHQQAAATVARESGIPAGYMIGQAGHETGWGKSEIRMRDGTPSYNLFGIKATSSWKGKVAEVTTTEYVNGVPRKTTARFRAYDSYADSFRDYARLITRSPRYDKAMDQIGSVNGFASSLQRAGYATDPQYAAKLSRAINMTLNLQRAQVSALN</sequence>
<gene>
    <name evidence="13" type="primary">flgJ</name>
    <name evidence="13" type="ORF">ACFOPI_23030</name>
</gene>
<dbReference type="RefSeq" id="WP_382179397.1">
    <property type="nucleotide sequence ID" value="NZ_JBHRXX010000010.1"/>
</dbReference>
<dbReference type="NCBIfam" id="TIGR02541">
    <property type="entry name" value="flagell_FlgJ"/>
    <property type="match status" value="1"/>
</dbReference>
<dbReference type="InterPro" id="IPR051056">
    <property type="entry name" value="Glycosyl_Hydrolase_73"/>
</dbReference>
<name>A0ABV7WAG7_9BURK</name>
<keyword evidence="14" id="KW-1185">Reference proteome</keyword>
<dbReference type="Pfam" id="PF10135">
    <property type="entry name" value="Rod-binding"/>
    <property type="match status" value="1"/>
</dbReference>
<dbReference type="Proteomes" id="UP001595729">
    <property type="component" value="Unassembled WGS sequence"/>
</dbReference>
<comment type="similarity">
    <text evidence="3">In the N-terminal section; belongs to the FlgJ family.</text>
</comment>
<accession>A0ABV7WAG7</accession>
<comment type="similarity">
    <text evidence="4">In the C-terminal section; belongs to the glycosyl hydrolase 73 family.</text>
</comment>
<dbReference type="PANTHER" id="PTHR33308">
    <property type="entry name" value="PEPTIDOGLYCAN HYDROLASE FLGJ"/>
    <property type="match status" value="1"/>
</dbReference>
<dbReference type="Gene3D" id="2.10.70.40">
    <property type="entry name" value="peptidoglycan hydrolase"/>
    <property type="match status" value="1"/>
</dbReference>
<feature type="region of interest" description="Disordered" evidence="11">
    <location>
        <begin position="100"/>
        <end position="139"/>
    </location>
</feature>
<dbReference type="Pfam" id="PF01832">
    <property type="entry name" value="Glucosaminidase"/>
    <property type="match status" value="1"/>
</dbReference>
<evidence type="ECO:0000256" key="5">
    <source>
        <dbReference type="ARBA" id="ARBA00013433"/>
    </source>
</evidence>
<dbReference type="GO" id="GO:0016787">
    <property type="term" value="F:hydrolase activity"/>
    <property type="evidence" value="ECO:0007669"/>
    <property type="project" value="UniProtKB-KW"/>
</dbReference>
<keyword evidence="8" id="KW-0326">Glycosidase</keyword>
<evidence type="ECO:0000256" key="3">
    <source>
        <dbReference type="ARBA" id="ARBA00006880"/>
    </source>
</evidence>
<dbReference type="InterPro" id="IPR013377">
    <property type="entry name" value="FlgJ"/>
</dbReference>
<feature type="domain" description="Mannosyl-glycoprotein endo-beta-N-acetylglucosamidase-like" evidence="12">
    <location>
        <begin position="178"/>
        <end position="340"/>
    </location>
</feature>
<comment type="subcellular location">
    <subcellularLocation>
        <location evidence="2">Periplasm</location>
    </subcellularLocation>
</comment>
<evidence type="ECO:0000256" key="9">
    <source>
        <dbReference type="ARBA" id="ARBA00023316"/>
    </source>
</evidence>
<evidence type="ECO:0000256" key="7">
    <source>
        <dbReference type="ARBA" id="ARBA00022801"/>
    </source>
</evidence>
<evidence type="ECO:0000313" key="13">
    <source>
        <dbReference type="EMBL" id="MFC3686485.1"/>
    </source>
</evidence>
<protein>
    <recommendedName>
        <fullName evidence="5">Peptidoglycan hydrolase FlgJ</fullName>
    </recommendedName>
    <alternativeName>
        <fullName evidence="10">Muramidase FlgJ</fullName>
    </alternativeName>
</protein>
<comment type="function">
    <text evidence="1">Flagellum-specific muramidase which hydrolyzes the peptidoglycan layer to assemble the rod structure in the periplasmic space.</text>
</comment>
<organism evidence="13 14">
    <name type="scientific">Hydrogenophaga luteola</name>
    <dbReference type="NCBI Taxonomy" id="1591122"/>
    <lineage>
        <taxon>Bacteria</taxon>
        <taxon>Pseudomonadati</taxon>
        <taxon>Pseudomonadota</taxon>
        <taxon>Betaproteobacteria</taxon>
        <taxon>Burkholderiales</taxon>
        <taxon>Comamonadaceae</taxon>
        <taxon>Hydrogenophaga</taxon>
    </lineage>
</organism>
<evidence type="ECO:0000259" key="12">
    <source>
        <dbReference type="SMART" id="SM00047"/>
    </source>
</evidence>
<evidence type="ECO:0000256" key="6">
    <source>
        <dbReference type="ARBA" id="ARBA00022764"/>
    </source>
</evidence>
<keyword evidence="6" id="KW-0574">Periplasm</keyword>
<evidence type="ECO:0000313" key="14">
    <source>
        <dbReference type="Proteomes" id="UP001595729"/>
    </source>
</evidence>
<dbReference type="InterPro" id="IPR019301">
    <property type="entry name" value="Flagellar_prot_FlgJ_N"/>
</dbReference>
<keyword evidence="13" id="KW-0966">Cell projection</keyword>
<keyword evidence="13" id="KW-0282">Flagellum</keyword>
<evidence type="ECO:0000256" key="8">
    <source>
        <dbReference type="ARBA" id="ARBA00023295"/>
    </source>
</evidence>
<dbReference type="EMBL" id="JBHRXX010000010">
    <property type="protein sequence ID" value="MFC3686485.1"/>
    <property type="molecule type" value="Genomic_DNA"/>
</dbReference>
<dbReference type="SMART" id="SM00047">
    <property type="entry name" value="LYZ2"/>
    <property type="match status" value="1"/>
</dbReference>
<proteinExistence type="inferred from homology"/>
<comment type="caution">
    <text evidence="13">The sequence shown here is derived from an EMBL/GenBank/DDBJ whole genome shotgun (WGS) entry which is preliminary data.</text>
</comment>
<evidence type="ECO:0000256" key="1">
    <source>
        <dbReference type="ARBA" id="ARBA00002954"/>
    </source>
</evidence>
<feature type="region of interest" description="Disordered" evidence="11">
    <location>
        <begin position="158"/>
        <end position="185"/>
    </location>
</feature>
<keyword evidence="9" id="KW-0961">Cell wall biogenesis/degradation</keyword>
<evidence type="ECO:0000256" key="4">
    <source>
        <dbReference type="ARBA" id="ARBA00007974"/>
    </source>
</evidence>
<evidence type="ECO:0000256" key="11">
    <source>
        <dbReference type="SAM" id="MobiDB-lite"/>
    </source>
</evidence>
<keyword evidence="13" id="KW-0969">Cilium</keyword>
<evidence type="ECO:0000256" key="2">
    <source>
        <dbReference type="ARBA" id="ARBA00004418"/>
    </source>
</evidence>
<reference evidence="14" key="1">
    <citation type="journal article" date="2019" name="Int. J. Syst. Evol. Microbiol.">
        <title>The Global Catalogue of Microorganisms (GCM) 10K type strain sequencing project: providing services to taxonomists for standard genome sequencing and annotation.</title>
        <authorList>
            <consortium name="The Broad Institute Genomics Platform"/>
            <consortium name="The Broad Institute Genome Sequencing Center for Infectious Disease"/>
            <person name="Wu L."/>
            <person name="Ma J."/>
        </authorList>
    </citation>
    <scope>NUCLEOTIDE SEQUENCE [LARGE SCALE GENOMIC DNA]</scope>
    <source>
        <strain evidence="14">KCTC 42501</strain>
    </source>
</reference>